<dbReference type="KEGG" id="lbe:MOO44_03505"/>
<dbReference type="InterPro" id="IPR036867">
    <property type="entry name" value="R3H_dom_sf"/>
</dbReference>
<evidence type="ECO:0000256" key="1">
    <source>
        <dbReference type="ARBA" id="ARBA00022490"/>
    </source>
</evidence>
<evidence type="ECO:0000256" key="4">
    <source>
        <dbReference type="ARBA" id="ARBA00023186"/>
    </source>
</evidence>
<dbReference type="SUPFAM" id="SSF82708">
    <property type="entry name" value="R3H domain"/>
    <property type="match status" value="1"/>
</dbReference>
<organism evidence="9 10">
    <name type="scientific">Nicoliella spurrieriana</name>
    <dbReference type="NCBI Taxonomy" id="2925830"/>
    <lineage>
        <taxon>Bacteria</taxon>
        <taxon>Bacillati</taxon>
        <taxon>Bacillota</taxon>
        <taxon>Bacilli</taxon>
        <taxon>Lactobacillales</taxon>
        <taxon>Lactobacillaceae</taxon>
        <taxon>Nicoliella</taxon>
    </lineage>
</organism>
<dbReference type="NCBIfam" id="NF041568">
    <property type="entry name" value="Jag_EloR"/>
    <property type="match status" value="1"/>
</dbReference>
<evidence type="ECO:0000256" key="6">
    <source>
        <dbReference type="HAMAP-Rule" id="MF_00867"/>
    </source>
</evidence>
<dbReference type="CDD" id="cd02644">
    <property type="entry name" value="R3H_jag"/>
    <property type="match status" value="1"/>
</dbReference>
<gene>
    <name evidence="6" type="primary">khpB</name>
    <name evidence="6" type="synonym">eloR</name>
    <name evidence="9" type="ORF">MOO44_03505</name>
</gene>
<dbReference type="Pfam" id="PF01424">
    <property type="entry name" value="R3H"/>
    <property type="match status" value="1"/>
</dbReference>
<feature type="domain" description="R3H" evidence="8">
    <location>
        <begin position="187"/>
        <end position="252"/>
    </location>
</feature>
<keyword evidence="2 6" id="KW-0694">RNA-binding</keyword>
<keyword evidence="5 6" id="KW-0961">Cell wall biogenesis/degradation</keyword>
<proteinExistence type="inferred from homology"/>
<feature type="compositionally biased region" description="Low complexity" evidence="7">
    <location>
        <begin position="74"/>
        <end position="83"/>
    </location>
</feature>
<comment type="domain">
    <text evidence="6">Has an N-terminal Jag-N domain and 2 RNA-binding domains (KH and R3H).</text>
</comment>
<evidence type="ECO:0000256" key="5">
    <source>
        <dbReference type="ARBA" id="ARBA00023316"/>
    </source>
</evidence>
<keyword evidence="3 6" id="KW-0133">Cell shape</keyword>
<dbReference type="GO" id="GO:0003723">
    <property type="term" value="F:RNA binding"/>
    <property type="evidence" value="ECO:0007669"/>
    <property type="project" value="UniProtKB-UniRule"/>
</dbReference>
<dbReference type="SMART" id="SM00393">
    <property type="entry name" value="R3H"/>
    <property type="match status" value="1"/>
</dbReference>
<sequence length="252" mass="28262">MNTFTGKTVEDAIQKALNTLAIDKNQAKIKVVQTEKKGFLGFGKRDAIVEVTPIQEPNEQVPKSSSNDDDINTKASNAAKSASVEFSRSKGDESETPKNAEETKQAIEQLRAYLDAIVIQLSIHATSEVIIKNSKFVKINFDTKEEGLLIGKHGLTINALQTLAEIYLNRLGIYHVTVELDTANYRQRRLDILEKLAEKTARDVVAEGKPVYLDPMPSFERKKIHKTLEHHQYVRTYSAGREPYRAVVVVPK</sequence>
<evidence type="ECO:0000313" key="10">
    <source>
        <dbReference type="Proteomes" id="UP000831181"/>
    </source>
</evidence>
<reference evidence="9" key="1">
    <citation type="journal article" date="2022" name="Int. J. Syst. Evol. Microbiol.">
        <title>Apilactobacillus apisilvae sp. nov., Nicolia spurrieriana gen. nov. sp. nov., Bombilactobacillus folatiphilus sp. nov. and Bombilactobacillus thymidiniphilus sp. nov., four new lactic acid bacterial isolates from stingless bees Tetragonula carbonaria and Austroplebeia australis.</title>
        <authorList>
            <person name="Oliphant S.A."/>
            <person name="Watson-Haigh N.S."/>
            <person name="Sumby K.M."/>
            <person name="Gardner J."/>
            <person name="Groom S."/>
            <person name="Jiranek V."/>
        </authorList>
    </citation>
    <scope>NUCLEOTIDE SEQUENCE</scope>
    <source>
        <strain evidence="9">SGEP1_A5</strain>
    </source>
</reference>
<protein>
    <recommendedName>
        <fullName evidence="6">RNA-binding protein KhpB</fullName>
    </recommendedName>
    <alternativeName>
        <fullName evidence="6">RNA-binding protein EloR</fullName>
    </alternativeName>
</protein>
<dbReference type="CDD" id="cd02414">
    <property type="entry name" value="KH-II_Jag"/>
    <property type="match status" value="1"/>
</dbReference>
<dbReference type="EMBL" id="CP093361">
    <property type="protein sequence ID" value="UQS87238.1"/>
    <property type="molecule type" value="Genomic_DNA"/>
</dbReference>
<dbReference type="Pfam" id="PF13083">
    <property type="entry name" value="KH_KhpA-B"/>
    <property type="match status" value="1"/>
</dbReference>
<dbReference type="InterPro" id="IPR038247">
    <property type="entry name" value="Jag_N_dom_sf"/>
</dbReference>
<dbReference type="SMART" id="SM01245">
    <property type="entry name" value="Jag_N"/>
    <property type="match status" value="1"/>
</dbReference>
<dbReference type="InterPro" id="IPR015946">
    <property type="entry name" value="KH_dom-like_a/b"/>
</dbReference>
<dbReference type="InterPro" id="IPR034079">
    <property type="entry name" value="R3H_KhpB"/>
</dbReference>
<dbReference type="GO" id="GO:0008360">
    <property type="term" value="P:regulation of cell shape"/>
    <property type="evidence" value="ECO:0007669"/>
    <property type="project" value="UniProtKB-KW"/>
</dbReference>
<comment type="subcellular location">
    <subcellularLocation>
        <location evidence="6">Cytoplasm</location>
    </subcellularLocation>
</comment>
<dbReference type="PANTHER" id="PTHR35800:SF1">
    <property type="entry name" value="RNA-BINDING PROTEIN KHPB"/>
    <property type="match status" value="1"/>
</dbReference>
<dbReference type="Gene3D" id="3.30.300.20">
    <property type="match status" value="1"/>
</dbReference>
<dbReference type="Proteomes" id="UP000831181">
    <property type="component" value="Chromosome"/>
</dbReference>
<keyword evidence="1 6" id="KW-0963">Cytoplasm</keyword>
<name>A0A976X5S3_9LACO</name>
<evidence type="ECO:0000256" key="2">
    <source>
        <dbReference type="ARBA" id="ARBA00022884"/>
    </source>
</evidence>
<evidence type="ECO:0000313" key="9">
    <source>
        <dbReference type="EMBL" id="UQS87238.1"/>
    </source>
</evidence>
<dbReference type="Gene3D" id="3.30.1370.50">
    <property type="entry name" value="R3H-like domain"/>
    <property type="match status" value="1"/>
</dbReference>
<dbReference type="GO" id="GO:0009252">
    <property type="term" value="P:peptidoglycan biosynthetic process"/>
    <property type="evidence" value="ECO:0007669"/>
    <property type="project" value="UniProtKB-UniRule"/>
</dbReference>
<comment type="similarity">
    <text evidence="6">Belongs to the KhpB RNA-binding protein family.</text>
</comment>
<keyword evidence="4 6" id="KW-0143">Chaperone</keyword>
<feature type="region of interest" description="Disordered" evidence="7">
    <location>
        <begin position="53"/>
        <end position="102"/>
    </location>
</feature>
<comment type="caution">
    <text evidence="6">Lacks conserved residue(s) required for the propagation of feature annotation.</text>
</comment>
<dbReference type="AlphaFoldDB" id="A0A976X5S3"/>
<keyword evidence="10" id="KW-1185">Reference proteome</keyword>
<comment type="function">
    <text evidence="6">A probable RNA chaperone. Forms a complex with KhpA which binds to cellular RNA and controls its expression. Plays a role in peptidoglycan (PG) homeostasis and cell length regulation.</text>
</comment>
<dbReference type="InterPro" id="IPR038008">
    <property type="entry name" value="Jag_KH"/>
</dbReference>
<evidence type="ECO:0000259" key="8">
    <source>
        <dbReference type="PROSITE" id="PS51061"/>
    </source>
</evidence>
<dbReference type="InterPro" id="IPR001374">
    <property type="entry name" value="R3H_dom"/>
</dbReference>
<feature type="compositionally biased region" description="Basic and acidic residues" evidence="7">
    <location>
        <begin position="87"/>
        <end position="102"/>
    </location>
</feature>
<dbReference type="GO" id="GO:0005737">
    <property type="term" value="C:cytoplasm"/>
    <property type="evidence" value="ECO:0007669"/>
    <property type="project" value="UniProtKB-SubCell"/>
</dbReference>
<dbReference type="InterPro" id="IPR032782">
    <property type="entry name" value="KhpB_N"/>
</dbReference>
<dbReference type="PANTHER" id="PTHR35800">
    <property type="entry name" value="PROTEIN JAG"/>
    <property type="match status" value="1"/>
</dbReference>
<dbReference type="InterPro" id="IPR039247">
    <property type="entry name" value="KhpB"/>
</dbReference>
<accession>A0A976X5S3</accession>
<comment type="subunit">
    <text evidence="6">Forms a complex with KhpA.</text>
</comment>
<dbReference type="Gene3D" id="3.30.30.80">
    <property type="entry name" value="probable RNA-binding protein from clostridium symbiosum atcc 14940"/>
    <property type="match status" value="1"/>
</dbReference>
<dbReference type="Pfam" id="PF14804">
    <property type="entry name" value="Jag_N"/>
    <property type="match status" value="1"/>
</dbReference>
<evidence type="ECO:0000256" key="3">
    <source>
        <dbReference type="ARBA" id="ARBA00022960"/>
    </source>
</evidence>
<dbReference type="PROSITE" id="PS51061">
    <property type="entry name" value="R3H"/>
    <property type="match status" value="1"/>
</dbReference>
<dbReference type="RefSeq" id="WP_260117038.1">
    <property type="nucleotide sequence ID" value="NZ_CP093361.1"/>
</dbReference>
<dbReference type="GO" id="GO:0071555">
    <property type="term" value="P:cell wall organization"/>
    <property type="evidence" value="ECO:0007669"/>
    <property type="project" value="UniProtKB-KW"/>
</dbReference>
<feature type="compositionally biased region" description="Polar residues" evidence="7">
    <location>
        <begin position="55"/>
        <end position="65"/>
    </location>
</feature>
<dbReference type="HAMAP" id="MF_00867">
    <property type="entry name" value="KhpB"/>
    <property type="match status" value="1"/>
</dbReference>
<evidence type="ECO:0000256" key="7">
    <source>
        <dbReference type="SAM" id="MobiDB-lite"/>
    </source>
</evidence>